<feature type="compositionally biased region" description="Low complexity" evidence="1">
    <location>
        <begin position="16"/>
        <end position="26"/>
    </location>
</feature>
<dbReference type="Pfam" id="PF13830">
    <property type="entry name" value="DUF4192"/>
    <property type="match status" value="1"/>
</dbReference>
<sequence length="499" mass="53498">MSNSPEHNDQNAQSIPAPATSATPAPSVHLGADKGKLIAAIPSLLGFPPVDSMVIIGLVASTEPTEPINTGTTGPAPLPENHRRFRIGPVLRCDLIPAAVTEAARGLINILCDAPAAEAIILTIGDMDDRLRACVASAIKQLQDGCVEVQSALEVSRIATGEAWTDVLDGETGTVASVETNELADISALSGARRMGDREEMERWLDPANIAAPDWMLQDRGEATTVDLIQVLVGVAAVAEGQRVLEEECEDEYLIDSLAAICCDEFLHTVVIAWSLGVNSAILREMLASTARRTTGSVRRRVMLILALVASANDEGVLAYHTLTRLLEELEADLYTEDACAKLDLLEHADDPAALAADPEAALEDILRGVEDADESDMQPQLSALDEFTADIAIAALDAHQRGKIKLLLSKAVRAACTVMANVQMDLDAAEDPDDPRSQGDTDDSGESEGAGWVPERSYITVREYAGLDLAWEYERLLQTVDWDAVNAVRNATYHPVVR</sequence>
<feature type="compositionally biased region" description="Polar residues" evidence="1">
    <location>
        <begin position="1"/>
        <end position="14"/>
    </location>
</feature>
<dbReference type="AlphaFoldDB" id="A0A9X3LMU1"/>
<evidence type="ECO:0000256" key="1">
    <source>
        <dbReference type="SAM" id="MobiDB-lite"/>
    </source>
</evidence>
<reference evidence="2" key="1">
    <citation type="submission" date="2022-02" db="EMBL/GenBank/DDBJ databases">
        <title>Corynebacterium sp. from urogenital microbiome.</title>
        <authorList>
            <person name="Cappelli E.A."/>
            <person name="Ribeiro T.G."/>
            <person name="Peixe L."/>
        </authorList>
    </citation>
    <scope>NUCLEOTIDE SEQUENCE</scope>
    <source>
        <strain evidence="2">C8Ua_174</strain>
    </source>
</reference>
<name>A0A9X3LMU1_9CORY</name>
<gene>
    <name evidence="2" type="ORF">L8V00_03010</name>
</gene>
<proteinExistence type="predicted"/>
<comment type="caution">
    <text evidence="2">The sequence shown here is derived from an EMBL/GenBank/DDBJ whole genome shotgun (WGS) entry which is preliminary data.</text>
</comment>
<accession>A0A9X3LMU1</accession>
<keyword evidence="3" id="KW-1185">Reference proteome</keyword>
<evidence type="ECO:0000313" key="3">
    <source>
        <dbReference type="Proteomes" id="UP001146469"/>
    </source>
</evidence>
<dbReference type="EMBL" id="JAKMUT010000002">
    <property type="protein sequence ID" value="MCZ9289178.1"/>
    <property type="molecule type" value="Genomic_DNA"/>
</dbReference>
<dbReference type="RefSeq" id="WP_269944175.1">
    <property type="nucleotide sequence ID" value="NZ_JAKMUT010000002.1"/>
</dbReference>
<feature type="region of interest" description="Disordered" evidence="1">
    <location>
        <begin position="427"/>
        <end position="453"/>
    </location>
</feature>
<dbReference type="InterPro" id="IPR025447">
    <property type="entry name" value="DUF4192"/>
</dbReference>
<dbReference type="Proteomes" id="UP001146469">
    <property type="component" value="Unassembled WGS sequence"/>
</dbReference>
<feature type="region of interest" description="Disordered" evidence="1">
    <location>
        <begin position="1"/>
        <end position="26"/>
    </location>
</feature>
<organism evidence="2 3">
    <name type="scientific">Corynebacterium evansiae</name>
    <dbReference type="NCBI Taxonomy" id="2913499"/>
    <lineage>
        <taxon>Bacteria</taxon>
        <taxon>Bacillati</taxon>
        <taxon>Actinomycetota</taxon>
        <taxon>Actinomycetes</taxon>
        <taxon>Mycobacteriales</taxon>
        <taxon>Corynebacteriaceae</taxon>
        <taxon>Corynebacterium</taxon>
    </lineage>
</organism>
<evidence type="ECO:0000313" key="2">
    <source>
        <dbReference type="EMBL" id="MCZ9289178.1"/>
    </source>
</evidence>
<protein>
    <submittedName>
        <fullName evidence="2">DUF4192 domain-containing protein</fullName>
    </submittedName>
</protein>